<evidence type="ECO:0000313" key="1">
    <source>
        <dbReference type="EMBL" id="MCL6272222.1"/>
    </source>
</evidence>
<dbReference type="InterPro" id="IPR036397">
    <property type="entry name" value="RNaseH_sf"/>
</dbReference>
<dbReference type="Proteomes" id="UP001203338">
    <property type="component" value="Unassembled WGS sequence"/>
</dbReference>
<keyword evidence="2" id="KW-1185">Reference proteome</keyword>
<organism evidence="1 2">
    <name type="scientific">Parendozoicomonas callyspongiae</name>
    <dbReference type="NCBI Taxonomy" id="2942213"/>
    <lineage>
        <taxon>Bacteria</taxon>
        <taxon>Pseudomonadati</taxon>
        <taxon>Pseudomonadota</taxon>
        <taxon>Gammaproteobacteria</taxon>
        <taxon>Oceanospirillales</taxon>
        <taxon>Endozoicomonadaceae</taxon>
        <taxon>Parendozoicomonas</taxon>
    </lineage>
</organism>
<gene>
    <name evidence="1" type="ORF">M3P05_20070</name>
</gene>
<evidence type="ECO:0000313" key="2">
    <source>
        <dbReference type="Proteomes" id="UP001203338"/>
    </source>
</evidence>
<reference evidence="1 2" key="1">
    <citation type="submission" date="2022-05" db="EMBL/GenBank/DDBJ databases">
        <authorList>
            <person name="Park J.-S."/>
        </authorList>
    </citation>
    <scope>NUCLEOTIDE SEQUENCE [LARGE SCALE GENOMIC DNA]</scope>
    <source>
        <strain evidence="1 2">2012CJ34-2</strain>
    </source>
</reference>
<dbReference type="InterPro" id="IPR012337">
    <property type="entry name" value="RNaseH-like_sf"/>
</dbReference>
<dbReference type="SUPFAM" id="SSF53098">
    <property type="entry name" value="Ribonuclease H-like"/>
    <property type="match status" value="1"/>
</dbReference>
<proteinExistence type="predicted"/>
<name>A0ABT0PLH4_9GAMM</name>
<sequence>MSDVENWPRVIQLAYLVFDDNGHEMTEYNELIKPDGWTIPTEKFWIDNGFSQEESMAKGVPIHQALDKFLTEYNRCRVLVAHNISFD</sequence>
<accession>A0ABT0PLH4</accession>
<feature type="non-terminal residue" evidence="1">
    <location>
        <position position="87"/>
    </location>
</feature>
<dbReference type="EMBL" id="JAMFLX010000059">
    <property type="protein sequence ID" value="MCL6272222.1"/>
    <property type="molecule type" value="Genomic_DNA"/>
</dbReference>
<protein>
    <recommendedName>
        <fullName evidence="3">Exonuclease</fullName>
    </recommendedName>
</protein>
<evidence type="ECO:0008006" key="3">
    <source>
        <dbReference type="Google" id="ProtNLM"/>
    </source>
</evidence>
<dbReference type="Gene3D" id="3.30.420.10">
    <property type="entry name" value="Ribonuclease H-like superfamily/Ribonuclease H"/>
    <property type="match status" value="1"/>
</dbReference>
<comment type="caution">
    <text evidence="1">The sequence shown here is derived from an EMBL/GenBank/DDBJ whole genome shotgun (WGS) entry which is preliminary data.</text>
</comment>